<protein>
    <recommendedName>
        <fullName evidence="11">Probable nicotinate-nucleotide adenylyltransferase</fullName>
        <ecNumber evidence="11">2.7.7.18</ecNumber>
    </recommendedName>
    <alternativeName>
        <fullName evidence="11">Deamido-NAD(+) diphosphorylase</fullName>
    </alternativeName>
    <alternativeName>
        <fullName evidence="11">Deamido-NAD(+) pyrophosphorylase</fullName>
    </alternativeName>
    <alternativeName>
        <fullName evidence="11">Nicotinate mononucleotide adenylyltransferase</fullName>
        <shortName evidence="11">NaMN adenylyltransferase</shortName>
    </alternativeName>
</protein>
<evidence type="ECO:0000256" key="5">
    <source>
        <dbReference type="ARBA" id="ARBA00022679"/>
    </source>
</evidence>
<evidence type="ECO:0000313" key="14">
    <source>
        <dbReference type="Proteomes" id="UP001205843"/>
    </source>
</evidence>
<dbReference type="NCBIfam" id="NF000839">
    <property type="entry name" value="PRK00071.1-1"/>
    <property type="match status" value="1"/>
</dbReference>
<dbReference type="PANTHER" id="PTHR39321">
    <property type="entry name" value="NICOTINATE-NUCLEOTIDE ADENYLYLTRANSFERASE-RELATED"/>
    <property type="match status" value="1"/>
</dbReference>
<dbReference type="SUPFAM" id="SSF52374">
    <property type="entry name" value="Nucleotidylyl transferase"/>
    <property type="match status" value="1"/>
</dbReference>
<dbReference type="InterPro" id="IPR004821">
    <property type="entry name" value="Cyt_trans-like"/>
</dbReference>
<evidence type="ECO:0000256" key="1">
    <source>
        <dbReference type="ARBA" id="ARBA00002324"/>
    </source>
</evidence>
<dbReference type="EMBL" id="JALJXV010000002">
    <property type="protein sequence ID" value="MCP1673908.1"/>
    <property type="molecule type" value="Genomic_DNA"/>
</dbReference>
<feature type="domain" description="Cytidyltransferase-like" evidence="12">
    <location>
        <begin position="7"/>
        <end position="185"/>
    </location>
</feature>
<accession>A0AAE3KBQ7</accession>
<comment type="similarity">
    <text evidence="3 11">Belongs to the NadD family.</text>
</comment>
<dbReference type="Proteomes" id="UP001205843">
    <property type="component" value="Unassembled WGS sequence"/>
</dbReference>
<dbReference type="PANTHER" id="PTHR39321:SF3">
    <property type="entry name" value="PHOSPHOPANTETHEINE ADENYLYLTRANSFERASE"/>
    <property type="match status" value="1"/>
</dbReference>
<keyword evidence="4 11" id="KW-0662">Pyridine nucleotide biosynthesis</keyword>
<dbReference type="GO" id="GO:0009435">
    <property type="term" value="P:NAD+ biosynthetic process"/>
    <property type="evidence" value="ECO:0007669"/>
    <property type="project" value="UniProtKB-UniRule"/>
</dbReference>
<proteinExistence type="inferred from homology"/>
<dbReference type="GO" id="GO:0005524">
    <property type="term" value="F:ATP binding"/>
    <property type="evidence" value="ECO:0007669"/>
    <property type="project" value="UniProtKB-KW"/>
</dbReference>
<keyword evidence="7 11" id="KW-0547">Nucleotide-binding</keyword>
<comment type="pathway">
    <text evidence="2 11">Cofactor biosynthesis; NAD(+) biosynthesis; deamido-NAD(+) from nicotinate D-ribonucleotide: step 1/1.</text>
</comment>
<dbReference type="Gene3D" id="3.40.50.620">
    <property type="entry name" value="HUPs"/>
    <property type="match status" value="1"/>
</dbReference>
<gene>
    <name evidence="11" type="primary">nadD</name>
    <name evidence="13" type="ORF">J2T57_001007</name>
</gene>
<dbReference type="InterPro" id="IPR005248">
    <property type="entry name" value="NadD/NMNAT"/>
</dbReference>
<keyword evidence="9 11" id="KW-0520">NAD</keyword>
<evidence type="ECO:0000313" key="13">
    <source>
        <dbReference type="EMBL" id="MCP1673908.1"/>
    </source>
</evidence>
<dbReference type="RefSeq" id="WP_253475192.1">
    <property type="nucleotide sequence ID" value="NZ_JALJXV010000002.1"/>
</dbReference>
<comment type="caution">
    <text evidence="13">The sequence shown here is derived from an EMBL/GenBank/DDBJ whole genome shotgun (WGS) entry which is preliminary data.</text>
</comment>
<name>A0AAE3KBQ7_9GAMM</name>
<dbReference type="NCBIfam" id="NF000840">
    <property type="entry name" value="PRK00071.1-3"/>
    <property type="match status" value="1"/>
</dbReference>
<dbReference type="NCBIfam" id="TIGR00125">
    <property type="entry name" value="cyt_tran_rel"/>
    <property type="match status" value="1"/>
</dbReference>
<dbReference type="EC" id="2.7.7.18" evidence="11"/>
<comment type="function">
    <text evidence="1 11">Catalyzes the reversible adenylation of nicotinate mononucleotide (NaMN) to nicotinic acid adenine dinucleotide (NaAD).</text>
</comment>
<dbReference type="InterPro" id="IPR014729">
    <property type="entry name" value="Rossmann-like_a/b/a_fold"/>
</dbReference>
<keyword evidence="6 11" id="KW-0548">Nucleotidyltransferase</keyword>
<dbReference type="NCBIfam" id="TIGR00482">
    <property type="entry name" value="nicotinate (nicotinamide) nucleotide adenylyltransferase"/>
    <property type="match status" value="1"/>
</dbReference>
<dbReference type="GO" id="GO:0004515">
    <property type="term" value="F:nicotinate-nucleotide adenylyltransferase activity"/>
    <property type="evidence" value="ECO:0007669"/>
    <property type="project" value="UniProtKB-UniRule"/>
</dbReference>
<evidence type="ECO:0000256" key="8">
    <source>
        <dbReference type="ARBA" id="ARBA00022840"/>
    </source>
</evidence>
<evidence type="ECO:0000256" key="7">
    <source>
        <dbReference type="ARBA" id="ARBA00022741"/>
    </source>
</evidence>
<dbReference type="AlphaFoldDB" id="A0AAE3KBQ7"/>
<dbReference type="HAMAP" id="MF_00244">
    <property type="entry name" value="NaMN_adenylyltr"/>
    <property type="match status" value="1"/>
</dbReference>
<keyword evidence="8 11" id="KW-0067">ATP-binding</keyword>
<evidence type="ECO:0000259" key="12">
    <source>
        <dbReference type="Pfam" id="PF01467"/>
    </source>
</evidence>
<comment type="catalytic activity">
    <reaction evidence="10 11">
        <text>nicotinate beta-D-ribonucleotide + ATP + H(+) = deamido-NAD(+) + diphosphate</text>
        <dbReference type="Rhea" id="RHEA:22860"/>
        <dbReference type="ChEBI" id="CHEBI:15378"/>
        <dbReference type="ChEBI" id="CHEBI:30616"/>
        <dbReference type="ChEBI" id="CHEBI:33019"/>
        <dbReference type="ChEBI" id="CHEBI:57502"/>
        <dbReference type="ChEBI" id="CHEBI:58437"/>
        <dbReference type="EC" id="2.7.7.18"/>
    </reaction>
</comment>
<evidence type="ECO:0000256" key="6">
    <source>
        <dbReference type="ARBA" id="ARBA00022695"/>
    </source>
</evidence>
<sequence>MARLVGIFGGTFDPVHNGHLRVALDVAEAGDLDQVRLIPCHIPPHRDTPEVTAARRLEMLSLGAADEPRFVVDDRELRRDMPSYTVDTLRGLREAFPDDVLCLLLGADSFHGLPRWHRWQELSDLAHLVIMERPATGTEMPESLGRWLPGRQADDWAQLRRTQAGLVLFQTVTQLDISATELRRRLAVGGSGRYLMPDAVWRYIQEHGLYCRGGG</sequence>
<evidence type="ECO:0000256" key="10">
    <source>
        <dbReference type="ARBA" id="ARBA00048721"/>
    </source>
</evidence>
<organism evidence="13 14">
    <name type="scientific">Natronocella acetinitrilica</name>
    <dbReference type="NCBI Taxonomy" id="414046"/>
    <lineage>
        <taxon>Bacteria</taxon>
        <taxon>Pseudomonadati</taxon>
        <taxon>Pseudomonadota</taxon>
        <taxon>Gammaproteobacteria</taxon>
        <taxon>Chromatiales</taxon>
        <taxon>Ectothiorhodospiraceae</taxon>
        <taxon>Natronocella</taxon>
    </lineage>
</organism>
<reference evidence="13" key="1">
    <citation type="submission" date="2022-03" db="EMBL/GenBank/DDBJ databases">
        <title>Genomic Encyclopedia of Type Strains, Phase III (KMG-III): the genomes of soil and plant-associated and newly described type strains.</title>
        <authorList>
            <person name="Whitman W."/>
        </authorList>
    </citation>
    <scope>NUCLEOTIDE SEQUENCE</scope>
    <source>
        <strain evidence="13">ANL 6-2</strain>
    </source>
</reference>
<keyword evidence="5 11" id="KW-0808">Transferase</keyword>
<dbReference type="Pfam" id="PF01467">
    <property type="entry name" value="CTP_transf_like"/>
    <property type="match status" value="1"/>
</dbReference>
<dbReference type="CDD" id="cd02165">
    <property type="entry name" value="NMNAT"/>
    <property type="match status" value="1"/>
</dbReference>
<evidence type="ECO:0000256" key="9">
    <source>
        <dbReference type="ARBA" id="ARBA00023027"/>
    </source>
</evidence>
<evidence type="ECO:0000256" key="11">
    <source>
        <dbReference type="HAMAP-Rule" id="MF_00244"/>
    </source>
</evidence>
<evidence type="ECO:0000256" key="2">
    <source>
        <dbReference type="ARBA" id="ARBA00005019"/>
    </source>
</evidence>
<keyword evidence="14" id="KW-1185">Reference proteome</keyword>
<evidence type="ECO:0000256" key="3">
    <source>
        <dbReference type="ARBA" id="ARBA00009014"/>
    </source>
</evidence>
<evidence type="ECO:0000256" key="4">
    <source>
        <dbReference type="ARBA" id="ARBA00022642"/>
    </source>
</evidence>